<dbReference type="GO" id="GO:0008270">
    <property type="term" value="F:zinc ion binding"/>
    <property type="evidence" value="ECO:0007669"/>
    <property type="project" value="InterPro"/>
</dbReference>
<organism evidence="3 4">
    <name type="scientific">Pichia membranifaciens NRRL Y-2026</name>
    <dbReference type="NCBI Taxonomy" id="763406"/>
    <lineage>
        <taxon>Eukaryota</taxon>
        <taxon>Fungi</taxon>
        <taxon>Dikarya</taxon>
        <taxon>Ascomycota</taxon>
        <taxon>Saccharomycotina</taxon>
        <taxon>Pichiomycetes</taxon>
        <taxon>Pichiales</taxon>
        <taxon>Pichiaceae</taxon>
        <taxon>Pichia</taxon>
    </lineage>
</organism>
<reference evidence="3 4" key="1">
    <citation type="journal article" date="2016" name="Proc. Natl. Acad. Sci. U.S.A.">
        <title>Comparative genomics of biotechnologically important yeasts.</title>
        <authorList>
            <person name="Riley R."/>
            <person name="Haridas S."/>
            <person name="Wolfe K.H."/>
            <person name="Lopes M.R."/>
            <person name="Hittinger C.T."/>
            <person name="Goeker M."/>
            <person name="Salamov A.A."/>
            <person name="Wisecaver J.H."/>
            <person name="Long T.M."/>
            <person name="Calvey C.H."/>
            <person name="Aerts A.L."/>
            <person name="Barry K.W."/>
            <person name="Choi C."/>
            <person name="Clum A."/>
            <person name="Coughlan A.Y."/>
            <person name="Deshpande S."/>
            <person name="Douglass A.P."/>
            <person name="Hanson S.J."/>
            <person name="Klenk H.-P."/>
            <person name="LaButti K.M."/>
            <person name="Lapidus A."/>
            <person name="Lindquist E.A."/>
            <person name="Lipzen A.M."/>
            <person name="Meier-Kolthoff J.P."/>
            <person name="Ohm R.A."/>
            <person name="Otillar R.P."/>
            <person name="Pangilinan J.L."/>
            <person name="Peng Y."/>
            <person name="Rokas A."/>
            <person name="Rosa C.A."/>
            <person name="Scheuner C."/>
            <person name="Sibirny A.A."/>
            <person name="Slot J.C."/>
            <person name="Stielow J.B."/>
            <person name="Sun H."/>
            <person name="Kurtzman C.P."/>
            <person name="Blackwell M."/>
            <person name="Grigoriev I.V."/>
            <person name="Jeffries T.W."/>
        </authorList>
    </citation>
    <scope>NUCLEOTIDE SEQUENCE [LARGE SCALE GENOMIC DNA]</scope>
    <source>
        <strain evidence="3 4">NRRL Y-2026</strain>
    </source>
</reference>
<dbReference type="GeneID" id="30181682"/>
<keyword evidence="4" id="KW-1185">Reference proteome</keyword>
<dbReference type="Gene3D" id="3.30.40.10">
    <property type="entry name" value="Zinc/RING finger domain, C3HC4 (zinc finger)"/>
    <property type="match status" value="1"/>
</dbReference>
<feature type="domain" description="UBP-type" evidence="2">
    <location>
        <begin position="101"/>
        <end position="150"/>
    </location>
</feature>
<name>A0A1E3NQV2_9ASCO</name>
<evidence type="ECO:0000313" key="4">
    <source>
        <dbReference type="Proteomes" id="UP000094455"/>
    </source>
</evidence>
<dbReference type="Proteomes" id="UP000094455">
    <property type="component" value="Unassembled WGS sequence"/>
</dbReference>
<protein>
    <recommendedName>
        <fullName evidence="2">UBP-type domain-containing protein</fullName>
    </recommendedName>
</protein>
<dbReference type="InterPro" id="IPR013083">
    <property type="entry name" value="Znf_RING/FYVE/PHD"/>
</dbReference>
<dbReference type="SUPFAM" id="SSF57850">
    <property type="entry name" value="RING/U-box"/>
    <property type="match status" value="1"/>
</dbReference>
<dbReference type="RefSeq" id="XP_019019593.1">
    <property type="nucleotide sequence ID" value="XM_019164995.1"/>
</dbReference>
<dbReference type="OrthoDB" id="10263353at2759"/>
<gene>
    <name evidence="3" type="ORF">PICMEDRAFT_82835</name>
</gene>
<dbReference type="AlphaFoldDB" id="A0A1E3NQV2"/>
<dbReference type="Gene3D" id="3.90.70.10">
    <property type="entry name" value="Cysteine proteinases"/>
    <property type="match status" value="1"/>
</dbReference>
<feature type="compositionally biased region" description="Acidic residues" evidence="1">
    <location>
        <begin position="34"/>
        <end position="46"/>
    </location>
</feature>
<dbReference type="STRING" id="763406.A0A1E3NQV2"/>
<sequence>MSRQKIHLLTEQNGIESGVLDEVPRKKQKKEIESEITDDGGNENENENEKGNGNGKAEESDEFDDLEDTVRTETVGLKYTDSDIYLDTVNRKVLNFDMPLICSVSLATTNIHICLVCNRYLQGASLSSPAFTHAVDTNHHVYINTQTSKFIILPEQLVLSENRSKDLRDIQLLLQPKFGKQLISELDSRPLEGKTMAGEAYDVGFVPLVNDYMSDIIDTRFDAKEGNSILKHNTLYYALLHLPLVRDHLLEYKNSESTPLSNQLSNLTKKIWSPYLFKNFTSSFAIEYYLLSCRLPTKILDDVRLFYTWILNTLMKENKKLYKDLFTGKLVSKGGAKPIKFINLTVKLPQQSVFKGSTSLSIEQYDLMTLIKEKGYQVLKFPQYLVIYIDRTNDVQLEGIEQQLNKSIVKFDPNTLQLNERTNYKLLANITDSKVQVLDKSRKRWMEFDGVGVKEVEKELLFIANSQLQIWEK</sequence>
<dbReference type="Pfam" id="PF02148">
    <property type="entry name" value="zf-UBP"/>
    <property type="match status" value="1"/>
</dbReference>
<dbReference type="InterPro" id="IPR001607">
    <property type="entry name" value="Znf_UBP"/>
</dbReference>
<proteinExistence type="predicted"/>
<evidence type="ECO:0000259" key="2">
    <source>
        <dbReference type="SMART" id="SM00290"/>
    </source>
</evidence>
<dbReference type="InterPro" id="IPR038765">
    <property type="entry name" value="Papain-like_cys_pep_sf"/>
</dbReference>
<dbReference type="SUPFAM" id="SSF54001">
    <property type="entry name" value="Cysteine proteinases"/>
    <property type="match status" value="1"/>
</dbReference>
<dbReference type="EMBL" id="KV454001">
    <property type="protein sequence ID" value="ODQ48480.1"/>
    <property type="molecule type" value="Genomic_DNA"/>
</dbReference>
<dbReference type="SMART" id="SM00290">
    <property type="entry name" value="ZnF_UBP"/>
    <property type="match status" value="1"/>
</dbReference>
<evidence type="ECO:0000256" key="1">
    <source>
        <dbReference type="SAM" id="MobiDB-lite"/>
    </source>
</evidence>
<evidence type="ECO:0000313" key="3">
    <source>
        <dbReference type="EMBL" id="ODQ48480.1"/>
    </source>
</evidence>
<accession>A0A1E3NQV2</accession>
<feature type="region of interest" description="Disordered" evidence="1">
    <location>
        <begin position="1"/>
        <end position="67"/>
    </location>
</feature>
<feature type="compositionally biased region" description="Basic and acidic residues" evidence="1">
    <location>
        <begin position="22"/>
        <end position="33"/>
    </location>
</feature>